<dbReference type="RefSeq" id="WP_172237113.1">
    <property type="nucleotide sequence ID" value="NZ_JABFDP010000014.1"/>
</dbReference>
<dbReference type="InterPro" id="IPR018912">
    <property type="entry name" value="DUF2478"/>
</dbReference>
<comment type="caution">
    <text evidence="1">The sequence shown here is derived from an EMBL/GenBank/DDBJ whole genome shotgun (WGS) entry which is preliminary data.</text>
</comment>
<dbReference type="Pfam" id="PF10649">
    <property type="entry name" value="DUF2478"/>
    <property type="match status" value="1"/>
</dbReference>
<dbReference type="Proteomes" id="UP001314635">
    <property type="component" value="Unassembled WGS sequence"/>
</dbReference>
<evidence type="ECO:0000313" key="2">
    <source>
        <dbReference type="Proteomes" id="UP001314635"/>
    </source>
</evidence>
<keyword evidence="2" id="KW-1185">Reference proteome</keyword>
<dbReference type="EMBL" id="JAFCLK010000011">
    <property type="protein sequence ID" value="MBR1136717.1"/>
    <property type="molecule type" value="Genomic_DNA"/>
</dbReference>
<accession>A0ABS5G5X8</accession>
<gene>
    <name evidence="1" type="ORF">JQ619_13145</name>
</gene>
<organism evidence="1 2">
    <name type="scientific">Bradyrhizobium denitrificans</name>
    <dbReference type="NCBI Taxonomy" id="2734912"/>
    <lineage>
        <taxon>Bacteria</taxon>
        <taxon>Pseudomonadati</taxon>
        <taxon>Pseudomonadota</taxon>
        <taxon>Alphaproteobacteria</taxon>
        <taxon>Hyphomicrobiales</taxon>
        <taxon>Nitrobacteraceae</taxon>
        <taxon>Bradyrhizobium</taxon>
    </lineage>
</organism>
<evidence type="ECO:0000313" key="1">
    <source>
        <dbReference type="EMBL" id="MBR1136717.1"/>
    </source>
</evidence>
<name>A0ABS5G5X8_9BRAD</name>
<sequence>MFDAECDLAAVVYDRGDDPDAVLRNFAQSLQARGVRAVGLIQQVRHAVDADGIAAMLVHNGVERPLLLQLGRHASGCRLDVGQLLQAGAEVANALSDGADLLIINRFGRQESEGKGLTFLIEQALASDIPVVIAVPSFRFGEWIRFAHGMSVRLPCTHRALNAWWRTVSRRYPGFDDVRPTICEMLK</sequence>
<reference evidence="2" key="1">
    <citation type="journal article" date="2021" name="ISME J.">
        <title>Evolutionary origin and ecological implication of a unique nif island in free-living Bradyrhizobium lineages.</title>
        <authorList>
            <person name="Tao J."/>
        </authorList>
    </citation>
    <scope>NUCLEOTIDE SEQUENCE [LARGE SCALE GENOMIC DNA]</scope>
    <source>
        <strain evidence="2">SZCCT0094</strain>
    </source>
</reference>
<proteinExistence type="predicted"/>
<protein>
    <submittedName>
        <fullName evidence="1">DUF2478 domain-containing protein</fullName>
    </submittedName>
</protein>